<keyword evidence="3" id="KW-1185">Reference proteome</keyword>
<organism evidence="2 3">
    <name type="scientific">Lithospermum erythrorhizon</name>
    <name type="common">Purple gromwell</name>
    <name type="synonym">Lithospermum officinale var. erythrorhizon</name>
    <dbReference type="NCBI Taxonomy" id="34254"/>
    <lineage>
        <taxon>Eukaryota</taxon>
        <taxon>Viridiplantae</taxon>
        <taxon>Streptophyta</taxon>
        <taxon>Embryophyta</taxon>
        <taxon>Tracheophyta</taxon>
        <taxon>Spermatophyta</taxon>
        <taxon>Magnoliopsida</taxon>
        <taxon>eudicotyledons</taxon>
        <taxon>Gunneridae</taxon>
        <taxon>Pentapetalae</taxon>
        <taxon>asterids</taxon>
        <taxon>lamiids</taxon>
        <taxon>Boraginales</taxon>
        <taxon>Boraginaceae</taxon>
        <taxon>Boraginoideae</taxon>
        <taxon>Lithospermeae</taxon>
        <taxon>Lithospermum</taxon>
    </lineage>
</organism>
<accession>A0AAV3PH20</accession>
<protein>
    <submittedName>
        <fullName evidence="2">Uncharacterized protein</fullName>
    </submittedName>
</protein>
<gene>
    <name evidence="2" type="ORF">LIER_09500</name>
</gene>
<keyword evidence="1" id="KW-1133">Transmembrane helix</keyword>
<reference evidence="2 3" key="1">
    <citation type="submission" date="2024-01" db="EMBL/GenBank/DDBJ databases">
        <title>The complete chloroplast genome sequence of Lithospermum erythrorhizon: insights into the phylogenetic relationship among Boraginaceae species and the maternal lineages of purple gromwells.</title>
        <authorList>
            <person name="Okada T."/>
            <person name="Watanabe K."/>
        </authorList>
    </citation>
    <scope>NUCLEOTIDE SEQUENCE [LARGE SCALE GENOMIC DNA]</scope>
</reference>
<dbReference type="Proteomes" id="UP001454036">
    <property type="component" value="Unassembled WGS sequence"/>
</dbReference>
<evidence type="ECO:0000313" key="3">
    <source>
        <dbReference type="Proteomes" id="UP001454036"/>
    </source>
</evidence>
<dbReference type="EMBL" id="BAABME010001617">
    <property type="protein sequence ID" value="GAA0150585.1"/>
    <property type="molecule type" value="Genomic_DNA"/>
</dbReference>
<keyword evidence="1" id="KW-0812">Transmembrane</keyword>
<name>A0AAV3PH20_LITER</name>
<dbReference type="AlphaFoldDB" id="A0AAV3PH20"/>
<evidence type="ECO:0000313" key="2">
    <source>
        <dbReference type="EMBL" id="GAA0150585.1"/>
    </source>
</evidence>
<evidence type="ECO:0000256" key="1">
    <source>
        <dbReference type="SAM" id="Phobius"/>
    </source>
</evidence>
<proteinExistence type="predicted"/>
<keyword evidence="1" id="KW-0472">Membrane</keyword>
<comment type="caution">
    <text evidence="2">The sequence shown here is derived from an EMBL/GenBank/DDBJ whole genome shotgun (WGS) entry which is preliminary data.</text>
</comment>
<feature type="transmembrane region" description="Helical" evidence="1">
    <location>
        <begin position="146"/>
        <end position="171"/>
    </location>
</feature>
<sequence>MATYVQKMRTIADNLIISLIPITDTELVSYILYGLDDDYESLITFVYAREVEILMMVLKGSTPSRELLAKSATNLGVLQTNVIKGHPAPIIKHAVNSLRLPVSKSSASVVCTLCQMGKSHKLPFQESTYVSTGPLDLVFTDVWKNLILLLIKVICSMFTLLSILQSISGFIL</sequence>